<dbReference type="OrthoDB" id="7760980at2759"/>
<feature type="coiled-coil region" evidence="1">
    <location>
        <begin position="212"/>
        <end position="274"/>
    </location>
</feature>
<organism evidence="3 4">
    <name type="scientific">Trichogramma brassicae</name>
    <dbReference type="NCBI Taxonomy" id="86971"/>
    <lineage>
        <taxon>Eukaryota</taxon>
        <taxon>Metazoa</taxon>
        <taxon>Ecdysozoa</taxon>
        <taxon>Arthropoda</taxon>
        <taxon>Hexapoda</taxon>
        <taxon>Insecta</taxon>
        <taxon>Pterygota</taxon>
        <taxon>Neoptera</taxon>
        <taxon>Endopterygota</taxon>
        <taxon>Hymenoptera</taxon>
        <taxon>Apocrita</taxon>
        <taxon>Proctotrupomorpha</taxon>
        <taxon>Chalcidoidea</taxon>
        <taxon>Trichogrammatidae</taxon>
        <taxon>Trichogramma</taxon>
    </lineage>
</organism>
<protein>
    <recommendedName>
        <fullName evidence="5">Dynein regulatory complex protein 1/2 N-terminal domain-containing protein</fullName>
    </recommendedName>
</protein>
<feature type="region of interest" description="Disordered" evidence="2">
    <location>
        <begin position="1"/>
        <end position="22"/>
    </location>
</feature>
<keyword evidence="1" id="KW-0175">Coiled coil</keyword>
<dbReference type="Proteomes" id="UP000479190">
    <property type="component" value="Unassembled WGS sequence"/>
</dbReference>
<proteinExistence type="predicted"/>
<evidence type="ECO:0008006" key="5">
    <source>
        <dbReference type="Google" id="ProtNLM"/>
    </source>
</evidence>
<gene>
    <name evidence="3" type="ORF">TBRA_LOCUS1486</name>
</gene>
<accession>A0A6H5HVI6</accession>
<feature type="coiled-coil region" evidence="1">
    <location>
        <begin position="400"/>
        <end position="427"/>
    </location>
</feature>
<evidence type="ECO:0000313" key="3">
    <source>
        <dbReference type="EMBL" id="CAB0029449.1"/>
    </source>
</evidence>
<evidence type="ECO:0000256" key="2">
    <source>
        <dbReference type="SAM" id="MobiDB-lite"/>
    </source>
</evidence>
<feature type="compositionally biased region" description="Basic residues" evidence="2">
    <location>
        <begin position="1"/>
        <end position="11"/>
    </location>
</feature>
<evidence type="ECO:0000313" key="4">
    <source>
        <dbReference type="Proteomes" id="UP000479190"/>
    </source>
</evidence>
<dbReference type="EMBL" id="CADCXV010000313">
    <property type="protein sequence ID" value="CAB0029449.1"/>
    <property type="molecule type" value="Genomic_DNA"/>
</dbReference>
<sequence length="454" mass="53728">MGKRKDKKKKKGGADQLAAEDRERRAELGQELGLVDKNVRRLRQSWREKLTRLNLPIIKEDVRISWHAFEHELDNRDYSISILLNCQKETAGRKHKSDSLHAQQIDQLIELYRRKLLLGQEDEYCRHVKLSLGHEQDFYEAAAEAGERGQEHLRVSLFGGQEESERRLELLHSRTQSRLDTLIESNELVRKANRETLRRHSLEYKLQLTKALQDYESETADKRKDYDKANAKDEKFRASIAQQGQRLRQLQLQIQRLRRDCDESRARAEVLLRDHHFESDYFQVAYTAIQSRLISEQKFDKCQLTRNTMAFDEAIHRLNDYYSKIKRILTVIELCHKYQTIGDCQLIYPLSSSRPSRERNETFLDTENAADSFINYLKKTELFSRNDNLFRTLHKLAGQILIVERQNDRFREQAQQLGNELQLWKKKLKLCIEFYSESTRDSLDFQSTTTKCVC</sequence>
<name>A0A6H5HVI6_9HYME</name>
<reference evidence="3 4" key="1">
    <citation type="submission" date="2020-02" db="EMBL/GenBank/DDBJ databases">
        <authorList>
            <person name="Ferguson B K."/>
        </authorList>
    </citation>
    <scope>NUCLEOTIDE SEQUENCE [LARGE SCALE GENOMIC DNA]</scope>
</reference>
<evidence type="ECO:0000256" key="1">
    <source>
        <dbReference type="SAM" id="Coils"/>
    </source>
</evidence>
<keyword evidence="4" id="KW-1185">Reference proteome</keyword>
<dbReference type="AlphaFoldDB" id="A0A6H5HVI6"/>